<dbReference type="AlphaFoldDB" id="A0A172QUB3"/>
<dbReference type="EMBL" id="CP015622">
    <property type="protein sequence ID" value="ANE04240.1"/>
    <property type="molecule type" value="Genomic_DNA"/>
</dbReference>
<protein>
    <submittedName>
        <fullName evidence="1">TIGR03085 family protein</fullName>
    </submittedName>
</protein>
<evidence type="ECO:0000313" key="2">
    <source>
        <dbReference type="Proteomes" id="UP000076929"/>
    </source>
</evidence>
<dbReference type="NCBIfam" id="TIGR03085">
    <property type="entry name" value="TIGR03085 family metal-binding protein"/>
    <property type="match status" value="1"/>
</dbReference>
<dbReference type="KEGG" id="ccjz:ccrud_08515"/>
<keyword evidence="2" id="KW-1185">Reference proteome</keyword>
<dbReference type="InterPro" id="IPR017517">
    <property type="entry name" value="Maleyloyr_isom"/>
</dbReference>
<dbReference type="STRING" id="1652495.ccrud_08515"/>
<gene>
    <name evidence="1" type="ORF">ccrud_08515</name>
</gene>
<name>A0A172QUB3_9CORY</name>
<dbReference type="OrthoDB" id="3268903at2"/>
<dbReference type="Proteomes" id="UP000076929">
    <property type="component" value="Chromosome"/>
</dbReference>
<accession>A0A172QUB3</accession>
<sequence length="211" mass="23148">MKLSDVERIALKDALLLKGPDAPTLCGEWTTRDLAVHLYVREQHPLSNLKAQLPFGGNASDDLTAKTAQRSFEEVVEEWAAGPKGMNPWCALDSIGNGMEHYIHHEDVLRGAAESSADVDVRPLLPEHKKQLLRILKLLAPRLVKSPRPVVLWPTGLPRIVLHEGRGVTAEGADVCRVSGEVGELLLWVSGRDIVKLTFDGNQEGITRGGF</sequence>
<dbReference type="SUPFAM" id="SSF109854">
    <property type="entry name" value="DinB/YfiT-like putative metalloenzymes"/>
    <property type="match status" value="1"/>
</dbReference>
<dbReference type="NCBIfam" id="TIGR03083">
    <property type="entry name" value="maleylpyruvate isomerase family mycothiol-dependent enzyme"/>
    <property type="match status" value="1"/>
</dbReference>
<dbReference type="RefSeq" id="WP_066566174.1">
    <property type="nucleotide sequence ID" value="NZ_CP015622.1"/>
</dbReference>
<organism evidence="1 2">
    <name type="scientific">Corynebacterium crudilactis</name>
    <dbReference type="NCBI Taxonomy" id="1652495"/>
    <lineage>
        <taxon>Bacteria</taxon>
        <taxon>Bacillati</taxon>
        <taxon>Actinomycetota</taxon>
        <taxon>Actinomycetes</taxon>
        <taxon>Mycobacteriales</taxon>
        <taxon>Corynebacteriaceae</taxon>
        <taxon>Corynebacterium</taxon>
    </lineage>
</organism>
<evidence type="ECO:0000313" key="1">
    <source>
        <dbReference type="EMBL" id="ANE04240.1"/>
    </source>
</evidence>
<proteinExistence type="predicted"/>
<reference evidence="1 2" key="1">
    <citation type="submission" date="2016-05" db="EMBL/GenBank/DDBJ databases">
        <title>Complete genome sequence of Corynebacterium crudilactis, a new Corynebacterium species isolated from raw cow's milk.</title>
        <authorList>
            <person name="Christian R."/>
            <person name="Zimmermann J."/>
            <person name="Lipski A."/>
            <person name="Kalinowski J."/>
        </authorList>
    </citation>
    <scope>NUCLEOTIDE SEQUENCE [LARGE SCALE GENOMIC DNA]</scope>
    <source>
        <strain evidence="1 2">JZ16</strain>
    </source>
</reference>
<dbReference type="InterPro" id="IPR034660">
    <property type="entry name" value="DinB/YfiT-like"/>
</dbReference>
<dbReference type="InterPro" id="IPR017519">
    <property type="entry name" value="CHP03085"/>
</dbReference>